<dbReference type="SUPFAM" id="SSF52833">
    <property type="entry name" value="Thioredoxin-like"/>
    <property type="match status" value="1"/>
</dbReference>
<dbReference type="Proteomes" id="UP000461595">
    <property type="component" value="Unassembled WGS sequence"/>
</dbReference>
<dbReference type="InterPro" id="IPR046698">
    <property type="entry name" value="PedC-like"/>
</dbReference>
<dbReference type="InterPro" id="IPR036249">
    <property type="entry name" value="Thioredoxin-like_sf"/>
</dbReference>
<evidence type="ECO:0000313" key="3">
    <source>
        <dbReference type="Proteomes" id="UP000461595"/>
    </source>
</evidence>
<dbReference type="Gene3D" id="3.40.30.10">
    <property type="entry name" value="Glutaredoxin"/>
    <property type="match status" value="1"/>
</dbReference>
<comment type="caution">
    <text evidence="2">The sequence shown here is derived from an EMBL/GenBank/DDBJ whole genome shotgun (WGS) entry which is preliminary data.</text>
</comment>
<proteinExistence type="predicted"/>
<accession>A0A7X3G7S2</accession>
<dbReference type="CDD" id="cd02947">
    <property type="entry name" value="TRX_family"/>
    <property type="match status" value="1"/>
</dbReference>
<dbReference type="Pfam" id="PF20207">
    <property type="entry name" value="DUF6568"/>
    <property type="match status" value="1"/>
</dbReference>
<gene>
    <name evidence="2" type="ORF">E5983_03545</name>
</gene>
<sequence>MKKIFVYIILIVSLVGNIYFIFIAQELEQLRSKQNTVDMYRKLDSLLVDNFMERYNSGERLSVYFGRSSCEDCSHFDPIFIDIIERYKLGDKVYYVNVEGLHENKFEWENFKEEVNIKGTPTIAIYENKKILTKLDFEEQDGFTSYELESWISKNLLKLE</sequence>
<reference evidence="2 3" key="1">
    <citation type="submission" date="2019-12" db="EMBL/GenBank/DDBJ databases">
        <title>Microbes associate with the intestines of laboratory mice.</title>
        <authorList>
            <person name="Navarre W."/>
            <person name="Wong E."/>
        </authorList>
    </citation>
    <scope>NUCLEOTIDE SEQUENCE [LARGE SCALE GENOMIC DNA]</scope>
    <source>
        <strain evidence="2 3">NM51_B2-22</strain>
    </source>
</reference>
<organism evidence="2 3">
    <name type="scientific">Streptococcus danieliae</name>
    <dbReference type="NCBI Taxonomy" id="747656"/>
    <lineage>
        <taxon>Bacteria</taxon>
        <taxon>Bacillati</taxon>
        <taxon>Bacillota</taxon>
        <taxon>Bacilli</taxon>
        <taxon>Lactobacillales</taxon>
        <taxon>Streptococcaceae</taxon>
        <taxon>Streptococcus</taxon>
    </lineage>
</organism>
<keyword evidence="1" id="KW-0812">Transmembrane</keyword>
<name>A0A7X3G7S2_9STRE</name>
<dbReference type="OrthoDB" id="32134at2"/>
<dbReference type="AlphaFoldDB" id="A0A7X3G7S2"/>
<keyword evidence="1" id="KW-0472">Membrane</keyword>
<feature type="transmembrane region" description="Helical" evidence="1">
    <location>
        <begin position="6"/>
        <end position="24"/>
    </location>
</feature>
<dbReference type="EMBL" id="WSRS01000020">
    <property type="protein sequence ID" value="MVX58723.1"/>
    <property type="molecule type" value="Genomic_DNA"/>
</dbReference>
<keyword evidence="1" id="KW-1133">Transmembrane helix</keyword>
<evidence type="ECO:0000256" key="1">
    <source>
        <dbReference type="SAM" id="Phobius"/>
    </source>
</evidence>
<dbReference type="RefSeq" id="WP_160332535.1">
    <property type="nucleotide sequence ID" value="NZ_WSRS01000020.1"/>
</dbReference>
<evidence type="ECO:0000313" key="2">
    <source>
        <dbReference type="EMBL" id="MVX58723.1"/>
    </source>
</evidence>
<protein>
    <submittedName>
        <fullName evidence="2">Thioredoxin</fullName>
    </submittedName>
</protein>